<keyword evidence="2" id="KW-0547">Nucleotide-binding</keyword>
<dbReference type="GO" id="GO:0005525">
    <property type="term" value="F:GTP binding"/>
    <property type="evidence" value="ECO:0007669"/>
    <property type="project" value="InterPro"/>
</dbReference>
<dbReference type="Proteomes" id="UP000694843">
    <property type="component" value="Unplaced"/>
</dbReference>
<name>A0A979FTR9_HYAAZ</name>
<dbReference type="AlphaFoldDB" id="A0A979FTR9"/>
<gene>
    <name evidence="5" type="primary">LOC108674018</name>
</gene>
<dbReference type="PANTHER" id="PTHR47978">
    <property type="match status" value="1"/>
</dbReference>
<proteinExistence type="inferred from homology"/>
<evidence type="ECO:0000313" key="4">
    <source>
        <dbReference type="Proteomes" id="UP000694843"/>
    </source>
</evidence>
<comment type="similarity">
    <text evidence="1">Belongs to the small GTPase superfamily. Rab family.</text>
</comment>
<evidence type="ECO:0000256" key="1">
    <source>
        <dbReference type="ARBA" id="ARBA00006270"/>
    </source>
</evidence>
<dbReference type="InterPro" id="IPR001806">
    <property type="entry name" value="Small_GTPase"/>
</dbReference>
<protein>
    <submittedName>
        <fullName evidence="5">Uncharacterized protein LOC108674018</fullName>
    </submittedName>
</protein>
<dbReference type="SUPFAM" id="SSF52540">
    <property type="entry name" value="P-loop containing nucleoside triphosphate hydrolases"/>
    <property type="match status" value="1"/>
</dbReference>
<keyword evidence="4" id="KW-1185">Reference proteome</keyword>
<organism evidence="4 5">
    <name type="scientific">Hyalella azteca</name>
    <name type="common">Amphipod</name>
    <dbReference type="NCBI Taxonomy" id="294128"/>
    <lineage>
        <taxon>Eukaryota</taxon>
        <taxon>Metazoa</taxon>
        <taxon>Ecdysozoa</taxon>
        <taxon>Arthropoda</taxon>
        <taxon>Crustacea</taxon>
        <taxon>Multicrustacea</taxon>
        <taxon>Malacostraca</taxon>
        <taxon>Eumalacostraca</taxon>
        <taxon>Peracarida</taxon>
        <taxon>Amphipoda</taxon>
        <taxon>Senticaudata</taxon>
        <taxon>Talitrida</taxon>
        <taxon>Talitroidea</taxon>
        <taxon>Hyalellidae</taxon>
        <taxon>Hyalella</taxon>
    </lineage>
</organism>
<dbReference type="Gene3D" id="3.40.50.300">
    <property type="entry name" value="P-loop containing nucleotide triphosphate hydrolases"/>
    <property type="match status" value="1"/>
</dbReference>
<accession>A0A979FTR9</accession>
<sequence>MVVLGNKLDLLDSGPPESRLQRKISRQVATEFAAQVGAVFFEASALTNDGVDAAFDHIALVLAKAAREAQKHGKTAPVKTSIVVSGQPAPSRSCC</sequence>
<dbReference type="Pfam" id="PF00071">
    <property type="entry name" value="Ras"/>
    <property type="match status" value="1"/>
</dbReference>
<feature type="region of interest" description="Disordered" evidence="3">
    <location>
        <begin position="70"/>
        <end position="95"/>
    </location>
</feature>
<dbReference type="InterPro" id="IPR027417">
    <property type="entry name" value="P-loop_NTPase"/>
</dbReference>
<dbReference type="PROSITE" id="PS51419">
    <property type="entry name" value="RAB"/>
    <property type="match status" value="1"/>
</dbReference>
<evidence type="ECO:0000313" key="5">
    <source>
        <dbReference type="RefSeq" id="XP_047740591.1"/>
    </source>
</evidence>
<feature type="compositionally biased region" description="Polar residues" evidence="3">
    <location>
        <begin position="82"/>
        <end position="95"/>
    </location>
</feature>
<dbReference type="GeneID" id="108674018"/>
<dbReference type="GO" id="GO:0003924">
    <property type="term" value="F:GTPase activity"/>
    <property type="evidence" value="ECO:0007669"/>
    <property type="project" value="InterPro"/>
</dbReference>
<dbReference type="RefSeq" id="XP_047740591.1">
    <property type="nucleotide sequence ID" value="XM_047884635.1"/>
</dbReference>
<reference evidence="5" key="1">
    <citation type="submission" date="2025-08" db="UniProtKB">
        <authorList>
            <consortium name="RefSeq"/>
        </authorList>
    </citation>
    <scope>IDENTIFICATION</scope>
</reference>
<evidence type="ECO:0000256" key="3">
    <source>
        <dbReference type="SAM" id="MobiDB-lite"/>
    </source>
</evidence>
<evidence type="ECO:0000256" key="2">
    <source>
        <dbReference type="ARBA" id="ARBA00022741"/>
    </source>
</evidence>
<dbReference type="KEGG" id="hazt:108674018"/>
<dbReference type="OrthoDB" id="63533at2759"/>